<dbReference type="Gene3D" id="1.10.510.10">
    <property type="entry name" value="Transferase(Phosphotransferase) domain 1"/>
    <property type="match status" value="1"/>
</dbReference>
<dbReference type="SUPFAM" id="SSF56112">
    <property type="entry name" value="Protein kinase-like (PK-like)"/>
    <property type="match status" value="1"/>
</dbReference>
<dbReference type="OMA" id="INNVVQW"/>
<keyword evidence="11" id="KW-1185">Reference proteome</keyword>
<evidence type="ECO:0000256" key="5">
    <source>
        <dbReference type="ARBA" id="ARBA00022840"/>
    </source>
</evidence>
<gene>
    <name evidence="10" type="ORF">BCR43DRAFT_485339</name>
</gene>
<dbReference type="CDD" id="cd14009">
    <property type="entry name" value="STKc_ATG1_ULK_like"/>
    <property type="match status" value="1"/>
</dbReference>
<dbReference type="Proteomes" id="UP000242180">
    <property type="component" value="Unassembled WGS sequence"/>
</dbReference>
<dbReference type="GO" id="GO:1990316">
    <property type="term" value="C:Atg1/ULK1 kinase complex"/>
    <property type="evidence" value="ECO:0007669"/>
    <property type="project" value="EnsemblFungi"/>
</dbReference>
<keyword evidence="4 10" id="KW-0418">Kinase</keyword>
<name>A0A1X2HMC6_SYNRA</name>
<evidence type="ECO:0000256" key="7">
    <source>
        <dbReference type="PROSITE-ProRule" id="PRU10141"/>
    </source>
</evidence>
<dbReference type="FunCoup" id="A0A1X2HMC6">
    <property type="interactions" value="172"/>
</dbReference>
<evidence type="ECO:0000256" key="1">
    <source>
        <dbReference type="ARBA" id="ARBA00012513"/>
    </source>
</evidence>
<dbReference type="Pfam" id="PF12063">
    <property type="entry name" value="ATG1-like_MIT1"/>
    <property type="match status" value="1"/>
</dbReference>
<feature type="compositionally biased region" description="Polar residues" evidence="8">
    <location>
        <begin position="379"/>
        <end position="388"/>
    </location>
</feature>
<dbReference type="EMBL" id="MCGN01000002">
    <property type="protein sequence ID" value="ORZ00507.1"/>
    <property type="molecule type" value="Genomic_DNA"/>
</dbReference>
<dbReference type="GO" id="GO:0034045">
    <property type="term" value="C:phagophore assembly site membrane"/>
    <property type="evidence" value="ECO:0007669"/>
    <property type="project" value="TreeGrafter"/>
</dbReference>
<feature type="domain" description="Protein kinase" evidence="9">
    <location>
        <begin position="33"/>
        <end position="305"/>
    </location>
</feature>
<keyword evidence="5 7" id="KW-0067">ATP-binding</keyword>
<evidence type="ECO:0000256" key="3">
    <source>
        <dbReference type="ARBA" id="ARBA00022741"/>
    </source>
</evidence>
<dbReference type="GO" id="GO:0061908">
    <property type="term" value="C:phagophore"/>
    <property type="evidence" value="ECO:0007669"/>
    <property type="project" value="EnsemblFungi"/>
</dbReference>
<comment type="caution">
    <text evidence="10">The sequence shown here is derived from an EMBL/GenBank/DDBJ whole genome shotgun (WGS) entry which is preliminary data.</text>
</comment>
<dbReference type="InterPro" id="IPR022708">
    <property type="entry name" value="Atg1-like_tMIT"/>
</dbReference>
<evidence type="ECO:0000313" key="10">
    <source>
        <dbReference type="EMBL" id="ORZ00507.1"/>
    </source>
</evidence>
<accession>A0A1X2HMC6</accession>
<dbReference type="AlphaFoldDB" id="A0A1X2HMC6"/>
<dbReference type="EC" id="2.7.11.1" evidence="1"/>
<dbReference type="PROSITE" id="PS00108">
    <property type="entry name" value="PROTEIN_KINASE_ST"/>
    <property type="match status" value="1"/>
</dbReference>
<dbReference type="InParanoid" id="A0A1X2HMC6"/>
<reference evidence="10 11" key="1">
    <citation type="submission" date="2016-07" db="EMBL/GenBank/DDBJ databases">
        <title>Pervasive Adenine N6-methylation of Active Genes in Fungi.</title>
        <authorList>
            <consortium name="DOE Joint Genome Institute"/>
            <person name="Mondo S.J."/>
            <person name="Dannebaum R.O."/>
            <person name="Kuo R.C."/>
            <person name="Labutti K."/>
            <person name="Haridas S."/>
            <person name="Kuo A."/>
            <person name="Salamov A."/>
            <person name="Ahrendt S.R."/>
            <person name="Lipzen A."/>
            <person name="Sullivan W."/>
            <person name="Andreopoulos W.B."/>
            <person name="Clum A."/>
            <person name="Lindquist E."/>
            <person name="Daum C."/>
            <person name="Ramamoorthy G.K."/>
            <person name="Gryganskyi A."/>
            <person name="Culley D."/>
            <person name="Magnuson J.K."/>
            <person name="James T.Y."/>
            <person name="O'Malley M.A."/>
            <person name="Stajich J.E."/>
            <person name="Spatafora J.W."/>
            <person name="Visel A."/>
            <person name="Grigoriev I.V."/>
        </authorList>
    </citation>
    <scope>NUCLEOTIDE SEQUENCE [LARGE SCALE GENOMIC DNA]</scope>
    <source>
        <strain evidence="10 11">NRRL 2496</strain>
    </source>
</reference>
<dbReference type="GO" id="GO:0010506">
    <property type="term" value="P:regulation of autophagy"/>
    <property type="evidence" value="ECO:0007669"/>
    <property type="project" value="InterPro"/>
</dbReference>
<dbReference type="InterPro" id="IPR011009">
    <property type="entry name" value="Kinase-like_dom_sf"/>
</dbReference>
<feature type="binding site" evidence="7">
    <location>
        <position position="62"/>
    </location>
    <ligand>
        <name>ATP</name>
        <dbReference type="ChEBI" id="CHEBI:30616"/>
    </ligand>
</feature>
<dbReference type="FunFam" id="3.30.200.20:FF:000042">
    <property type="entry name" value="Aurora kinase A"/>
    <property type="match status" value="1"/>
</dbReference>
<dbReference type="InterPro" id="IPR017441">
    <property type="entry name" value="Protein_kinase_ATP_BS"/>
</dbReference>
<dbReference type="FunFam" id="1.10.510.10:FF:000571">
    <property type="entry name" value="Maternal embryonic leucine zipper kinase"/>
    <property type="match status" value="1"/>
</dbReference>
<dbReference type="InterPro" id="IPR000719">
    <property type="entry name" value="Prot_kinase_dom"/>
</dbReference>
<dbReference type="GO" id="GO:0061709">
    <property type="term" value="P:reticulophagy"/>
    <property type="evidence" value="ECO:0007669"/>
    <property type="project" value="EnsemblFungi"/>
</dbReference>
<dbReference type="GO" id="GO:0004674">
    <property type="term" value="F:protein serine/threonine kinase activity"/>
    <property type="evidence" value="ECO:0007669"/>
    <property type="project" value="UniProtKB-EC"/>
</dbReference>
<protein>
    <recommendedName>
        <fullName evidence="1">non-specific serine/threonine protein kinase</fullName>
        <ecNumber evidence="1">2.7.11.1</ecNumber>
    </recommendedName>
    <alternativeName>
        <fullName evidence="6">Autophagy-related protein 1</fullName>
    </alternativeName>
</protein>
<sequence>MSTVDKTHHRPQHSSAHESTSRREPSERRVGDYVILAKIGQGSFATVYKAQHKTTHHIVAVKSVLRSKLTKKLLENLDSEIEILQRIRHDHIVGLIECQRTDTHIHLIMEHCSMGDLSQYIKRRRTSKSHGLPEHVVRVFLKQLASALEFLREKNLVHRDIKPQNLLLIPPSTNDDDALPLLKVADFGFARFLADATLADTLCGSPLYMGPEILSYKPYDAKADLWSVGAVLYEMVTGRPPFRAQNHMELLKNIQQNNDRIRFPDEKSNDVPKVGSDLKDLIRKLLKKDPVERISFQEFFDHPAINTDHPQPLYSTSTPSTSSPTTDAPIKRPSSLPRVATDMYEPPPFAHRPPLDRKPPSSPARTHPATPPMGAAAQARSTNPNQALTRKPSDDLPTSLYSRTRAIKIDNNKDSQLSQWLDSHDNALVRRSIRRSDVTGDEDVLQDYVVLDRRIIETNQFADEVNASPRASHDRHYPQHRTSVGQVAIPRRGSHDLPNASPTSTGSTPPLAIRERKISTGSAGSALAKALTVASERLFGGQSPPKFTLPRTQQRTFMITSDGTHEEQQAMQTIERVACMAQVVANFGDTKFDLLNQRHEPVLAEETMVLHIKALALLELGLDTAKQYWSTLSDEGGAAPARLNDAVQWMRERFNDCLERASLAGNQFEREALAMGTGVCVEKLLYDRALEMSRAAAVHELVGEDMAGCEQDYQSAIYMLEAILEVDHEDNVVIEDDDYRIINKFIDSIRHRISVLRKKREMETRD</sequence>
<evidence type="ECO:0000256" key="4">
    <source>
        <dbReference type="ARBA" id="ARBA00022777"/>
    </source>
</evidence>
<dbReference type="GO" id="GO:0000329">
    <property type="term" value="C:fungal-type vacuole membrane"/>
    <property type="evidence" value="ECO:0007669"/>
    <property type="project" value="EnsemblFungi"/>
</dbReference>
<feature type="compositionally biased region" description="Low complexity" evidence="8">
    <location>
        <begin position="315"/>
        <end position="326"/>
    </location>
</feature>
<keyword evidence="3 7" id="KW-0547">Nucleotide-binding</keyword>
<dbReference type="GO" id="GO:0034727">
    <property type="term" value="P:piecemeal microautophagy of the nucleus"/>
    <property type="evidence" value="ECO:0007669"/>
    <property type="project" value="EnsemblFungi"/>
</dbReference>
<dbReference type="GO" id="GO:0000423">
    <property type="term" value="P:mitophagy"/>
    <property type="evidence" value="ECO:0007669"/>
    <property type="project" value="EnsemblFungi"/>
</dbReference>
<dbReference type="PROSITE" id="PS50011">
    <property type="entry name" value="PROTEIN_KINASE_DOM"/>
    <property type="match status" value="1"/>
</dbReference>
<dbReference type="GO" id="GO:0006995">
    <property type="term" value="P:cellular response to nitrogen starvation"/>
    <property type="evidence" value="ECO:0007669"/>
    <property type="project" value="EnsemblFungi"/>
</dbReference>
<feature type="region of interest" description="Disordered" evidence="8">
    <location>
        <begin position="302"/>
        <end position="399"/>
    </location>
</feature>
<keyword evidence="2" id="KW-0808">Transferase</keyword>
<proteinExistence type="predicted"/>
<dbReference type="STRING" id="13706.A0A1X2HMC6"/>
<dbReference type="SMART" id="SM00220">
    <property type="entry name" value="S_TKc"/>
    <property type="match status" value="1"/>
</dbReference>
<dbReference type="InterPro" id="IPR048941">
    <property type="entry name" value="ATG1-like_MIT2"/>
</dbReference>
<dbReference type="InterPro" id="IPR008271">
    <property type="entry name" value="Ser/Thr_kinase_AS"/>
</dbReference>
<dbReference type="Pfam" id="PF00069">
    <property type="entry name" value="Pkinase"/>
    <property type="match status" value="1"/>
</dbReference>
<dbReference type="PANTHER" id="PTHR24348:SF22">
    <property type="entry name" value="NON-SPECIFIC SERINE_THREONINE PROTEIN KINASE"/>
    <property type="match status" value="1"/>
</dbReference>
<dbReference type="PANTHER" id="PTHR24348">
    <property type="entry name" value="SERINE/THREONINE-PROTEIN KINASE UNC-51-RELATED"/>
    <property type="match status" value="1"/>
</dbReference>
<dbReference type="GO" id="GO:0051365">
    <property type="term" value="P:cellular response to potassium ion starvation"/>
    <property type="evidence" value="ECO:0007669"/>
    <property type="project" value="EnsemblFungi"/>
</dbReference>
<dbReference type="GO" id="GO:0005524">
    <property type="term" value="F:ATP binding"/>
    <property type="evidence" value="ECO:0007669"/>
    <property type="project" value="UniProtKB-UniRule"/>
</dbReference>
<evidence type="ECO:0000256" key="8">
    <source>
        <dbReference type="SAM" id="MobiDB-lite"/>
    </source>
</evidence>
<feature type="region of interest" description="Disordered" evidence="8">
    <location>
        <begin position="1"/>
        <end position="28"/>
    </location>
</feature>
<dbReference type="GO" id="GO:0120095">
    <property type="term" value="C:vacuole-isolation membrane contact site"/>
    <property type="evidence" value="ECO:0007669"/>
    <property type="project" value="EnsemblFungi"/>
</dbReference>
<dbReference type="GO" id="GO:0000045">
    <property type="term" value="P:autophagosome assembly"/>
    <property type="evidence" value="ECO:0007669"/>
    <property type="project" value="EnsemblFungi"/>
</dbReference>
<feature type="compositionally biased region" description="Basic and acidic residues" evidence="8">
    <location>
        <begin position="15"/>
        <end position="28"/>
    </location>
</feature>
<dbReference type="GO" id="GO:0005829">
    <property type="term" value="C:cytosol"/>
    <property type="evidence" value="ECO:0007669"/>
    <property type="project" value="EnsemblFungi"/>
</dbReference>
<dbReference type="GO" id="GO:0000421">
    <property type="term" value="C:autophagosome membrane"/>
    <property type="evidence" value="ECO:0007669"/>
    <property type="project" value="EnsemblFungi"/>
</dbReference>
<evidence type="ECO:0000256" key="6">
    <source>
        <dbReference type="ARBA" id="ARBA00030237"/>
    </source>
</evidence>
<evidence type="ECO:0000256" key="2">
    <source>
        <dbReference type="ARBA" id="ARBA00022679"/>
    </source>
</evidence>
<dbReference type="PROSITE" id="PS00107">
    <property type="entry name" value="PROTEIN_KINASE_ATP"/>
    <property type="match status" value="1"/>
</dbReference>
<dbReference type="OrthoDB" id="346907at2759"/>
<evidence type="ECO:0000259" key="9">
    <source>
        <dbReference type="PROSITE" id="PS50011"/>
    </source>
</evidence>
<dbReference type="Pfam" id="PF21127">
    <property type="entry name" value="ATG1-like_MIT2"/>
    <property type="match status" value="1"/>
</dbReference>
<evidence type="ECO:0000313" key="11">
    <source>
        <dbReference type="Proteomes" id="UP000242180"/>
    </source>
</evidence>
<dbReference type="InterPro" id="IPR045269">
    <property type="entry name" value="Atg1-like"/>
</dbReference>
<feature type="region of interest" description="Disordered" evidence="8">
    <location>
        <begin position="467"/>
        <end position="512"/>
    </location>
</feature>
<organism evidence="10 11">
    <name type="scientific">Syncephalastrum racemosum</name>
    <name type="common">Filamentous fungus</name>
    <dbReference type="NCBI Taxonomy" id="13706"/>
    <lineage>
        <taxon>Eukaryota</taxon>
        <taxon>Fungi</taxon>
        <taxon>Fungi incertae sedis</taxon>
        <taxon>Mucoromycota</taxon>
        <taxon>Mucoromycotina</taxon>
        <taxon>Mucoromycetes</taxon>
        <taxon>Mucorales</taxon>
        <taxon>Syncephalastraceae</taxon>
        <taxon>Syncephalastrum</taxon>
    </lineage>
</organism>